<evidence type="ECO:0000313" key="4">
    <source>
        <dbReference type="EMBL" id="AYG84614.1"/>
    </source>
</evidence>
<keyword evidence="4" id="KW-0489">Methyltransferase</keyword>
<dbReference type="AlphaFoldDB" id="A0A387HM35"/>
<dbReference type="InterPro" id="IPR029063">
    <property type="entry name" value="SAM-dependent_MTases_sf"/>
</dbReference>
<dbReference type="EC" id="2.1.1.164" evidence="4"/>
<feature type="compositionally biased region" description="Low complexity" evidence="1">
    <location>
        <begin position="15"/>
        <end position="34"/>
    </location>
</feature>
<protein>
    <submittedName>
        <fullName evidence="4">Demethylrebeccamycin-D-glucose O-methyltransferase</fullName>
        <ecNumber evidence="4">2.1.1.164</ecNumber>
    </submittedName>
</protein>
<dbReference type="InterPro" id="IPR048711">
    <property type="entry name" value="WHD_Rv2258c"/>
</dbReference>
<dbReference type="SUPFAM" id="SSF53335">
    <property type="entry name" value="S-adenosyl-L-methionine-dependent methyltransferases"/>
    <property type="match status" value="1"/>
</dbReference>
<dbReference type="KEGG" id="shun:DWB77_06828"/>
<feature type="domain" description="S-adenosylmethionine-dependent methyltransferase Rv2258c-like winged HTH" evidence="3">
    <location>
        <begin position="55"/>
        <end position="130"/>
    </location>
</feature>
<dbReference type="PANTHER" id="PTHR45128">
    <property type="entry name" value="METHYLTRANSFERASE TYPE 11"/>
    <property type="match status" value="1"/>
</dbReference>
<evidence type="ECO:0000313" key="5">
    <source>
        <dbReference type="Proteomes" id="UP000271554"/>
    </source>
</evidence>
<dbReference type="GO" id="GO:0102082">
    <property type="term" value="F:demethylrebeccamycin--D-glucose O-methyltransferase activity"/>
    <property type="evidence" value="ECO:0007669"/>
    <property type="project" value="UniProtKB-EC"/>
</dbReference>
<dbReference type="RefSeq" id="WP_120726120.1">
    <property type="nucleotide sequence ID" value="NZ_CP032698.1"/>
</dbReference>
<dbReference type="Gene3D" id="1.10.10.10">
    <property type="entry name" value="Winged helix-like DNA-binding domain superfamily/Winged helix DNA-binding domain"/>
    <property type="match status" value="1"/>
</dbReference>
<dbReference type="InterPro" id="IPR025714">
    <property type="entry name" value="Methyltranfer_dom"/>
</dbReference>
<dbReference type="EMBL" id="CP032698">
    <property type="protein sequence ID" value="AYG84614.1"/>
    <property type="molecule type" value="Genomic_DNA"/>
</dbReference>
<feature type="region of interest" description="Disordered" evidence="1">
    <location>
        <begin position="1"/>
        <end position="34"/>
    </location>
</feature>
<evidence type="ECO:0000259" key="3">
    <source>
        <dbReference type="Pfam" id="PF21320"/>
    </source>
</evidence>
<feature type="domain" description="Methyltransferase" evidence="2">
    <location>
        <begin position="210"/>
        <end position="329"/>
    </location>
</feature>
<dbReference type="Pfam" id="PF13847">
    <property type="entry name" value="Methyltransf_31"/>
    <property type="match status" value="1"/>
</dbReference>
<sequence length="390" mass="41091">MTPPDRFAPHPPNPRAAAAPRPPGARSATESAAPSTTAQALSVRLFMAGLGAAELMTAYLGLRLGLYDALAEGGPATAPQLAERAGIAPRYAREWLEQQAAAGILTTAPGDIDPDRRVFVLPPGHAEALTDPDSLFSIAPLVLLPIGGMASVLPQLIEAFRTGEGIAYERFGPELRGGQAGLNRSVFQHQLAGWIAATLPAVHAALGGQGGVVADVACGSGHSSIALAQAYPRARVHGLDLDERSVCDARANAREAGVADRVTFEVRDAADPELAGRYDLVCVFDALHDMARPVEVLRSCRALLAPGGSVLLMEPNVGERFTAPASETERFQYAVSLLHCLPVGMADQPSAATGTVMRPGTVRAYASRAGFARVRVLPVRHTFHRLYQLL</sequence>
<dbReference type="CDD" id="cd02440">
    <property type="entry name" value="AdoMet_MTases"/>
    <property type="match status" value="1"/>
</dbReference>
<keyword evidence="5" id="KW-1185">Reference proteome</keyword>
<dbReference type="SUPFAM" id="SSF46785">
    <property type="entry name" value="Winged helix' DNA-binding domain"/>
    <property type="match status" value="1"/>
</dbReference>
<proteinExistence type="predicted"/>
<dbReference type="Proteomes" id="UP000271554">
    <property type="component" value="Chromosome"/>
</dbReference>
<evidence type="ECO:0000259" key="2">
    <source>
        <dbReference type="Pfam" id="PF13847"/>
    </source>
</evidence>
<reference evidence="4 5" key="1">
    <citation type="submission" date="2018-10" db="EMBL/GenBank/DDBJ databases">
        <title>Relationship between Morphology and Antimicrobial Activity in Streptomyces.</title>
        <authorList>
            <person name="Kang H.J."/>
            <person name="Kim S.B."/>
        </authorList>
    </citation>
    <scope>NUCLEOTIDE SEQUENCE [LARGE SCALE GENOMIC DNA]</scope>
    <source>
        <strain evidence="4 5">BH38</strain>
    </source>
</reference>
<dbReference type="InterPro" id="IPR036390">
    <property type="entry name" value="WH_DNA-bd_sf"/>
</dbReference>
<keyword evidence="4" id="KW-0808">Transferase</keyword>
<dbReference type="Pfam" id="PF21320">
    <property type="entry name" value="WHD_Rv2258c"/>
    <property type="match status" value="1"/>
</dbReference>
<dbReference type="InterPro" id="IPR053173">
    <property type="entry name" value="SAM-binding_MTase"/>
</dbReference>
<dbReference type="GO" id="GO:0032259">
    <property type="term" value="P:methylation"/>
    <property type="evidence" value="ECO:0007669"/>
    <property type="project" value="UniProtKB-KW"/>
</dbReference>
<dbReference type="InterPro" id="IPR036388">
    <property type="entry name" value="WH-like_DNA-bd_sf"/>
</dbReference>
<dbReference type="Gene3D" id="3.40.50.150">
    <property type="entry name" value="Vaccinia Virus protein VP39"/>
    <property type="match status" value="1"/>
</dbReference>
<gene>
    <name evidence="4" type="primary">rebM_2</name>
    <name evidence="4" type="ORF">DWB77_06828</name>
</gene>
<name>A0A387HM35_9ACTN</name>
<organism evidence="4 5">
    <name type="scientific">Streptomyces hundungensis</name>
    <dbReference type="NCBI Taxonomy" id="1077946"/>
    <lineage>
        <taxon>Bacteria</taxon>
        <taxon>Bacillati</taxon>
        <taxon>Actinomycetota</taxon>
        <taxon>Actinomycetes</taxon>
        <taxon>Kitasatosporales</taxon>
        <taxon>Streptomycetaceae</taxon>
        <taxon>Streptomyces</taxon>
    </lineage>
</organism>
<dbReference type="OrthoDB" id="9801363at2"/>
<evidence type="ECO:0000256" key="1">
    <source>
        <dbReference type="SAM" id="MobiDB-lite"/>
    </source>
</evidence>
<accession>A0A387HM35</accession>